<dbReference type="KEGG" id="cagg:HYG79_17275"/>
<dbReference type="InterPro" id="IPR029058">
    <property type="entry name" value="AB_hydrolase_fold"/>
</dbReference>
<keyword evidence="1" id="KW-0472">Membrane</keyword>
<keyword evidence="4" id="KW-1185">Reference proteome</keyword>
<feature type="domain" description="Serine aminopeptidase S33" evidence="2">
    <location>
        <begin position="203"/>
        <end position="252"/>
    </location>
</feature>
<protein>
    <submittedName>
        <fullName evidence="3">Alpha/beta fold hydrolase</fullName>
    </submittedName>
</protein>
<evidence type="ECO:0000313" key="4">
    <source>
        <dbReference type="Proteomes" id="UP000509302"/>
    </source>
</evidence>
<gene>
    <name evidence="3" type="ORF">HYG79_17275</name>
</gene>
<dbReference type="Proteomes" id="UP000509302">
    <property type="component" value="Chromosome"/>
</dbReference>
<dbReference type="RefSeq" id="WP_179243309.1">
    <property type="nucleotide sequence ID" value="NZ_CP058595.1"/>
</dbReference>
<keyword evidence="1" id="KW-0812">Transmembrane</keyword>
<accession>A0A7H9AU58</accession>
<feature type="transmembrane region" description="Helical" evidence="1">
    <location>
        <begin position="7"/>
        <end position="25"/>
    </location>
</feature>
<evidence type="ECO:0000256" key="1">
    <source>
        <dbReference type="SAM" id="Phobius"/>
    </source>
</evidence>
<dbReference type="InterPro" id="IPR022742">
    <property type="entry name" value="Hydrolase_4"/>
</dbReference>
<dbReference type="PANTHER" id="PTHR12277">
    <property type="entry name" value="ALPHA/BETA HYDROLASE DOMAIN-CONTAINING PROTEIN"/>
    <property type="match status" value="1"/>
</dbReference>
<organism evidence="3 4">
    <name type="scientific">Costertonia aggregata</name>
    <dbReference type="NCBI Taxonomy" id="343403"/>
    <lineage>
        <taxon>Bacteria</taxon>
        <taxon>Pseudomonadati</taxon>
        <taxon>Bacteroidota</taxon>
        <taxon>Flavobacteriia</taxon>
        <taxon>Flavobacteriales</taxon>
        <taxon>Flavobacteriaceae</taxon>
        <taxon>Costertonia</taxon>
    </lineage>
</organism>
<sequence>MRRFKKIARNLLIFYLLITVMLYFLQEKLIFLPSKLPQDYQYSFAVPHHEFNLTAPDGAVLNGLHFKGTAPKGVLLYFHGNAGDLSRWGEIAQFFVQQGYDVIIMDYRTYGKSTGKLSEAALHADAQLFYAYALKTYDEKAITLYGRSLGTGIATQLASTNAPKQLILETPYYSLVDVAKSRFPFLPVDLLMKYKLKSHEFMNGVTCPVVVFHGTDDAIVPYASGQSLYEAVPHAQKQIFTIKGGGHNNLIEFPEYLESIARVLK</sequence>
<dbReference type="PANTHER" id="PTHR12277:SF81">
    <property type="entry name" value="PROTEIN ABHD13"/>
    <property type="match status" value="1"/>
</dbReference>
<dbReference type="EMBL" id="CP058595">
    <property type="protein sequence ID" value="QLG47031.1"/>
    <property type="molecule type" value="Genomic_DNA"/>
</dbReference>
<evidence type="ECO:0000259" key="2">
    <source>
        <dbReference type="Pfam" id="PF12146"/>
    </source>
</evidence>
<reference evidence="3 4" key="1">
    <citation type="journal article" date="2006" name="Int. J. Syst. Evol. Microbiol.">
        <title>Costertonia aggregata gen. nov., sp. nov., a mesophilic marine bacterium of the family Flavobacteriaceae, isolated from a mature biofilm.</title>
        <authorList>
            <person name="Kwon K.K."/>
            <person name="Lee Y.K."/>
            <person name="Lee H.K."/>
        </authorList>
    </citation>
    <scope>NUCLEOTIDE SEQUENCE [LARGE SCALE GENOMIC DNA]</scope>
    <source>
        <strain evidence="3 4">KCCM 42265</strain>
    </source>
</reference>
<proteinExistence type="predicted"/>
<dbReference type="GO" id="GO:0016787">
    <property type="term" value="F:hydrolase activity"/>
    <property type="evidence" value="ECO:0007669"/>
    <property type="project" value="UniProtKB-KW"/>
</dbReference>
<dbReference type="Pfam" id="PF12146">
    <property type="entry name" value="Hydrolase_4"/>
    <property type="match status" value="2"/>
</dbReference>
<dbReference type="SUPFAM" id="SSF53474">
    <property type="entry name" value="alpha/beta-Hydrolases"/>
    <property type="match status" value="1"/>
</dbReference>
<dbReference type="AlphaFoldDB" id="A0A7H9AU58"/>
<keyword evidence="1" id="KW-1133">Transmembrane helix</keyword>
<feature type="domain" description="Serine aminopeptidase S33" evidence="2">
    <location>
        <begin position="70"/>
        <end position="175"/>
    </location>
</feature>
<keyword evidence="3" id="KW-0378">Hydrolase</keyword>
<evidence type="ECO:0000313" key="3">
    <source>
        <dbReference type="EMBL" id="QLG47031.1"/>
    </source>
</evidence>
<dbReference type="Gene3D" id="3.40.50.1820">
    <property type="entry name" value="alpha/beta hydrolase"/>
    <property type="match status" value="1"/>
</dbReference>
<name>A0A7H9AU58_9FLAO</name>